<dbReference type="Pfam" id="PF00534">
    <property type="entry name" value="Glycos_transf_1"/>
    <property type="match status" value="1"/>
</dbReference>
<gene>
    <name evidence="2" type="ORF">AL072_27525</name>
</gene>
<dbReference type="CDD" id="cd03801">
    <property type="entry name" value="GT4_PimA-like"/>
    <property type="match status" value="1"/>
</dbReference>
<dbReference type="PANTHER" id="PTHR45947:SF3">
    <property type="entry name" value="SULFOQUINOVOSYL TRANSFERASE SQD2"/>
    <property type="match status" value="1"/>
</dbReference>
<reference evidence="2 3" key="2">
    <citation type="journal article" date="2016" name="Genome Announc.">
        <title>Complete Genome Sequence of a Strain of Azospirillum thiophilum Isolated from a Sulfide Spring.</title>
        <authorList>
            <person name="Fomenkov A."/>
            <person name="Vincze T."/>
            <person name="Grabovich M."/>
            <person name="Anton B.P."/>
            <person name="Dubinina G."/>
            <person name="Orlova M."/>
            <person name="Belousova E."/>
            <person name="Roberts R.J."/>
        </authorList>
    </citation>
    <scope>NUCLEOTIDE SEQUENCE [LARGE SCALE GENOMIC DNA]</scope>
    <source>
        <strain evidence="2 3">BV-S</strain>
    </source>
</reference>
<dbReference type="PANTHER" id="PTHR45947">
    <property type="entry name" value="SULFOQUINOVOSYL TRANSFERASE SQD2"/>
    <property type="match status" value="1"/>
</dbReference>
<dbReference type="SUPFAM" id="SSF53756">
    <property type="entry name" value="UDP-Glycosyltransferase/glycogen phosphorylase"/>
    <property type="match status" value="1"/>
</dbReference>
<accession>A0AAC8W4H0</accession>
<protein>
    <recommendedName>
        <fullName evidence="1">Glycosyl transferase family 1 domain-containing protein</fullName>
    </recommendedName>
</protein>
<sequence length="359" mass="38783">MGRILYILPAAGYTGGANSVVQEAAGLLRMGLDVSIAVDRRNHAEFAGAYAGLPAVTAAPVLATYDDPAGLAGLLATSKVAICTVATSVPAVIGAWEHLPEADRPRLFYYIQDYEPLFFDPGTEDWTAACRSYEFGGILQGMAKTDWLRDTVEARHSIRVSRVKASIDHGVYFPYLAARGGDQLVLAAMLRPHTPRRAPRRTCRLLNRLAAELGSRVRLVVFGCGPEEMREHGLMLDPAIERHGRIIREQVARILRRTDLFLDLSDYQAFGRTGLEAMACGAAALLPVHGGAGEYVVHGENGYLADTRDEDGLFHTVEAYAAQAPSTRRAMAVAAMATAADYNVEKACISVLGVLLGTR</sequence>
<dbReference type="InterPro" id="IPR001296">
    <property type="entry name" value="Glyco_trans_1"/>
</dbReference>
<keyword evidence="3" id="KW-1185">Reference proteome</keyword>
<evidence type="ECO:0000313" key="2">
    <source>
        <dbReference type="EMBL" id="ALG74882.1"/>
    </source>
</evidence>
<proteinExistence type="predicted"/>
<feature type="domain" description="Glycosyl transferase family 1" evidence="1">
    <location>
        <begin position="205"/>
        <end position="324"/>
    </location>
</feature>
<evidence type="ECO:0000259" key="1">
    <source>
        <dbReference type="Pfam" id="PF00534"/>
    </source>
</evidence>
<dbReference type="GO" id="GO:0016757">
    <property type="term" value="F:glycosyltransferase activity"/>
    <property type="evidence" value="ECO:0007669"/>
    <property type="project" value="InterPro"/>
</dbReference>
<dbReference type="Gene3D" id="3.40.50.11090">
    <property type="match status" value="1"/>
</dbReference>
<dbReference type="AlphaFoldDB" id="A0AAC8W4H0"/>
<name>A0AAC8W4H0_9PROT</name>
<organism evidence="2 3">
    <name type="scientific">Azospirillum thiophilum</name>
    <dbReference type="NCBI Taxonomy" id="528244"/>
    <lineage>
        <taxon>Bacteria</taxon>
        <taxon>Pseudomonadati</taxon>
        <taxon>Pseudomonadota</taxon>
        <taxon>Alphaproteobacteria</taxon>
        <taxon>Rhodospirillales</taxon>
        <taxon>Azospirillaceae</taxon>
        <taxon>Azospirillum</taxon>
    </lineage>
</organism>
<evidence type="ECO:0000313" key="3">
    <source>
        <dbReference type="Proteomes" id="UP000069935"/>
    </source>
</evidence>
<dbReference type="Proteomes" id="UP000069935">
    <property type="component" value="Chromosome 5"/>
</dbReference>
<dbReference type="Gene3D" id="3.40.50.2000">
    <property type="entry name" value="Glycogen Phosphorylase B"/>
    <property type="match status" value="1"/>
</dbReference>
<reference evidence="3" key="1">
    <citation type="submission" date="2015-08" db="EMBL/GenBank/DDBJ databases">
        <title>Complete Genome Sequence of Azospirillum thiophilum BV-S.</title>
        <authorList>
            <person name="Fomenkov A."/>
            <person name="Vincze T."/>
            <person name="Grabovich M."/>
            <person name="Dubinina G."/>
            <person name="Orlova M."/>
            <person name="Belousova E."/>
            <person name="Roberts R.J."/>
        </authorList>
    </citation>
    <scope>NUCLEOTIDE SEQUENCE [LARGE SCALE GENOMIC DNA]</scope>
    <source>
        <strain evidence="3">BV-S</strain>
    </source>
</reference>
<dbReference type="InterPro" id="IPR050194">
    <property type="entry name" value="Glycosyltransferase_grp1"/>
</dbReference>
<dbReference type="EMBL" id="CP012405">
    <property type="protein sequence ID" value="ALG74882.1"/>
    <property type="molecule type" value="Genomic_DNA"/>
</dbReference>
<dbReference type="KEGG" id="ati:AL072_27525"/>